<proteinExistence type="predicted"/>
<evidence type="ECO:0000313" key="2">
    <source>
        <dbReference type="Proteomes" id="UP001497700"/>
    </source>
</evidence>
<name>A0ACB9Z360_9PEZI</name>
<reference evidence="1 2" key="1">
    <citation type="journal article" date="2022" name="New Phytol.">
        <title>Ecological generalism drives hyperdiversity of secondary metabolite gene clusters in xylarialean endophytes.</title>
        <authorList>
            <person name="Franco M.E.E."/>
            <person name="Wisecaver J.H."/>
            <person name="Arnold A.E."/>
            <person name="Ju Y.M."/>
            <person name="Slot J.C."/>
            <person name="Ahrendt S."/>
            <person name="Moore L.P."/>
            <person name="Eastman K.E."/>
            <person name="Scott K."/>
            <person name="Konkel Z."/>
            <person name="Mondo S.J."/>
            <person name="Kuo A."/>
            <person name="Hayes R.D."/>
            <person name="Haridas S."/>
            <person name="Andreopoulos B."/>
            <person name="Riley R."/>
            <person name="LaButti K."/>
            <person name="Pangilinan J."/>
            <person name="Lipzen A."/>
            <person name="Amirebrahimi M."/>
            <person name="Yan J."/>
            <person name="Adam C."/>
            <person name="Keymanesh K."/>
            <person name="Ng V."/>
            <person name="Louie K."/>
            <person name="Northen T."/>
            <person name="Drula E."/>
            <person name="Henrissat B."/>
            <person name="Hsieh H.M."/>
            <person name="Youens-Clark K."/>
            <person name="Lutzoni F."/>
            <person name="Miadlikowska J."/>
            <person name="Eastwood D.C."/>
            <person name="Hamelin R.C."/>
            <person name="Grigoriev I.V."/>
            <person name="U'Ren J.M."/>
        </authorList>
    </citation>
    <scope>NUCLEOTIDE SEQUENCE [LARGE SCALE GENOMIC DNA]</scope>
    <source>
        <strain evidence="1 2">CBS 119005</strain>
    </source>
</reference>
<sequence>MSRLGGPIKRRRPAWGYRGNFGGHVYQAPYEKLPDYLDSAVNETAGAAPPTPTNVNIALHMSQSVELLRMFESAVWICMSILVYFMTSSFTLALASRRWAALIRQRINSIADVAVLAAGSERLLNLVKDKSSKELKDDSTAKSVLGCFVDADVVGQWGIELVSQGQEMRNVSEGDTLLPEAANCNTLGVETLHG</sequence>
<accession>A0ACB9Z360</accession>
<dbReference type="EMBL" id="MU393469">
    <property type="protein sequence ID" value="KAI4865605.1"/>
    <property type="molecule type" value="Genomic_DNA"/>
</dbReference>
<protein>
    <submittedName>
        <fullName evidence="1">Uncharacterized protein</fullName>
    </submittedName>
</protein>
<comment type="caution">
    <text evidence="1">The sequence shown here is derived from an EMBL/GenBank/DDBJ whole genome shotgun (WGS) entry which is preliminary data.</text>
</comment>
<gene>
    <name evidence="1" type="ORF">F4820DRAFT_447811</name>
</gene>
<organism evidence="1 2">
    <name type="scientific">Hypoxylon rubiginosum</name>
    <dbReference type="NCBI Taxonomy" id="110542"/>
    <lineage>
        <taxon>Eukaryota</taxon>
        <taxon>Fungi</taxon>
        <taxon>Dikarya</taxon>
        <taxon>Ascomycota</taxon>
        <taxon>Pezizomycotina</taxon>
        <taxon>Sordariomycetes</taxon>
        <taxon>Xylariomycetidae</taxon>
        <taxon>Xylariales</taxon>
        <taxon>Hypoxylaceae</taxon>
        <taxon>Hypoxylon</taxon>
    </lineage>
</organism>
<keyword evidence="2" id="KW-1185">Reference proteome</keyword>
<evidence type="ECO:0000313" key="1">
    <source>
        <dbReference type="EMBL" id="KAI4865605.1"/>
    </source>
</evidence>
<dbReference type="Proteomes" id="UP001497700">
    <property type="component" value="Unassembled WGS sequence"/>
</dbReference>